<dbReference type="AlphaFoldDB" id="A0A937XK99"/>
<dbReference type="InterPro" id="IPR010992">
    <property type="entry name" value="IHF-like_DNA-bd_dom_sf"/>
</dbReference>
<evidence type="ECO:0000256" key="1">
    <source>
        <dbReference type="RuleBase" id="RU003939"/>
    </source>
</evidence>
<sequence>MTVTKADLVETISRQVHPSITKRDVGKLVQMFLDEMCKMLLEGNRIEIRGFGVLSTKLRKPKIARNPKTKEPVNIPPRRVPVFKASRLLKASLMKGGQ</sequence>
<comment type="similarity">
    <text evidence="1">Belongs to the bacterial histone-like protein family.</text>
</comment>
<dbReference type="PRINTS" id="PR01727">
    <property type="entry name" value="DNABINDINGHU"/>
</dbReference>
<reference evidence="2" key="1">
    <citation type="submission" date="2019-03" db="EMBL/GenBank/DDBJ databases">
        <title>Lake Tanganyika Metagenome-Assembled Genomes (MAGs).</title>
        <authorList>
            <person name="Tran P."/>
        </authorList>
    </citation>
    <scope>NUCLEOTIDE SEQUENCE</scope>
    <source>
        <strain evidence="2">K_DeepCast_150m_m2_040</strain>
    </source>
</reference>
<dbReference type="InterPro" id="IPR000119">
    <property type="entry name" value="Hist_DNA-bd"/>
</dbReference>
<dbReference type="GO" id="GO:0003677">
    <property type="term" value="F:DNA binding"/>
    <property type="evidence" value="ECO:0007669"/>
    <property type="project" value="InterPro"/>
</dbReference>
<dbReference type="Pfam" id="PF00216">
    <property type="entry name" value="Bac_DNA_binding"/>
    <property type="match status" value="1"/>
</dbReference>
<dbReference type="SUPFAM" id="SSF47729">
    <property type="entry name" value="IHF-like DNA-binding proteins"/>
    <property type="match status" value="1"/>
</dbReference>
<dbReference type="PANTHER" id="PTHR33175">
    <property type="entry name" value="DNA-BINDING PROTEIN HU"/>
    <property type="match status" value="1"/>
</dbReference>
<evidence type="ECO:0000313" key="2">
    <source>
        <dbReference type="EMBL" id="MBM3332874.1"/>
    </source>
</evidence>
<dbReference type="PANTHER" id="PTHR33175:SF2">
    <property type="entry name" value="INTEGRATION HOST FACTOR SUBUNIT ALPHA"/>
    <property type="match status" value="1"/>
</dbReference>
<dbReference type="GO" id="GO:0030527">
    <property type="term" value="F:structural constituent of chromatin"/>
    <property type="evidence" value="ECO:0007669"/>
    <property type="project" value="InterPro"/>
</dbReference>
<accession>A0A937XK99</accession>
<dbReference type="CDD" id="cd13836">
    <property type="entry name" value="IHF_B"/>
    <property type="match status" value="1"/>
</dbReference>
<dbReference type="GO" id="GO:0005829">
    <property type="term" value="C:cytosol"/>
    <property type="evidence" value="ECO:0007669"/>
    <property type="project" value="TreeGrafter"/>
</dbReference>
<gene>
    <name evidence="2" type="ORF">FJY68_13675</name>
</gene>
<dbReference type="SMART" id="SM00411">
    <property type="entry name" value="BHL"/>
    <property type="match status" value="1"/>
</dbReference>
<dbReference type="Proteomes" id="UP000779900">
    <property type="component" value="Unassembled WGS sequence"/>
</dbReference>
<name>A0A937XK99_UNCW3</name>
<dbReference type="Gene3D" id="4.10.520.10">
    <property type="entry name" value="IHF-like DNA-binding proteins"/>
    <property type="match status" value="1"/>
</dbReference>
<comment type="caution">
    <text evidence="2">The sequence shown here is derived from an EMBL/GenBank/DDBJ whole genome shotgun (WGS) entry which is preliminary data.</text>
</comment>
<evidence type="ECO:0000313" key="3">
    <source>
        <dbReference type="Proteomes" id="UP000779900"/>
    </source>
</evidence>
<dbReference type="EMBL" id="VGIR01000158">
    <property type="protein sequence ID" value="MBM3332874.1"/>
    <property type="molecule type" value="Genomic_DNA"/>
</dbReference>
<organism evidence="2 3">
    <name type="scientific">candidate division WOR-3 bacterium</name>
    <dbReference type="NCBI Taxonomy" id="2052148"/>
    <lineage>
        <taxon>Bacteria</taxon>
        <taxon>Bacteria division WOR-3</taxon>
    </lineage>
</organism>
<proteinExistence type="inferred from homology"/>
<protein>
    <submittedName>
        <fullName evidence="2">Integration host factor subunit beta</fullName>
    </submittedName>
</protein>